<evidence type="ECO:0000313" key="2">
    <source>
        <dbReference type="EMBL" id="BAE79004.1"/>
    </source>
</evidence>
<keyword evidence="1" id="KW-0812">Transmembrane</keyword>
<dbReference type="AlphaFoldDB" id="Q2L5Y6"/>
<sequence length="71" mass="7999">MTIAYTLSSSILTLLTNFSSSAISHFNSLHICNLFSAVSYSLLVNISLINSLFKYIYLLSLEKTNEPFFIK</sequence>
<evidence type="ECO:0000256" key="1">
    <source>
        <dbReference type="SAM" id="Phobius"/>
    </source>
</evidence>
<keyword evidence="1" id="KW-0472">Membrane</keyword>
<name>Q2L5Y6_CLOPF</name>
<accession>Q2L5Y6</accession>
<reference evidence="2" key="2">
    <citation type="submission" date="2024-06" db="EMBL/GenBank/DDBJ databases">
        <authorList>
            <person name="Miyamoto K."/>
            <person name="Fisher D.J."/>
            <person name="Akimoto S."/>
            <person name="McClane B.A."/>
        </authorList>
    </citation>
    <scope>NUCLEOTIDE SEQUENCE</scope>
    <source>
        <strain evidence="2">F4969</strain>
        <plasmid evidence="2">pCPF4969</plasmid>
    </source>
</reference>
<reference evidence="2" key="1">
    <citation type="journal article" date="2006" name="J. Bacteriol.">
        <title>Complete Sequencing and Diversity Analysis of the Enterotoxin-Encoding Plasmids in Clostridium perfringens Type A Non-Food-Borne Human Gastrointestinal Disease Isolates.</title>
        <authorList>
            <person name="Miyamoto K."/>
            <person name="Fisher D.J."/>
            <person name="Li J."/>
            <person name="Sayeed S."/>
            <person name="Akimoto S."/>
            <person name="McClane B.A."/>
        </authorList>
    </citation>
    <scope>NUCLEOTIDE SEQUENCE</scope>
    <source>
        <strain evidence="2">F4969</strain>
        <plasmid evidence="2">pCPF4969</plasmid>
    </source>
</reference>
<dbReference type="EMBL" id="AB236336">
    <property type="protein sequence ID" value="BAE79004.1"/>
    <property type="molecule type" value="Genomic_DNA"/>
</dbReference>
<geneLocation type="plasmid" evidence="2">
    <name>pCPF4969</name>
</geneLocation>
<protein>
    <submittedName>
        <fullName evidence="2">Uncharacterized protein</fullName>
    </submittedName>
</protein>
<keyword evidence="2" id="KW-0614">Plasmid</keyword>
<proteinExistence type="predicted"/>
<organism evidence="2">
    <name type="scientific">Clostridium perfringens</name>
    <dbReference type="NCBI Taxonomy" id="1502"/>
    <lineage>
        <taxon>Bacteria</taxon>
        <taxon>Bacillati</taxon>
        <taxon>Bacillota</taxon>
        <taxon>Clostridia</taxon>
        <taxon>Eubacteriales</taxon>
        <taxon>Clostridiaceae</taxon>
        <taxon>Clostridium</taxon>
    </lineage>
</organism>
<feature type="transmembrane region" description="Helical" evidence="1">
    <location>
        <begin position="34"/>
        <end position="53"/>
    </location>
</feature>
<keyword evidence="1" id="KW-1133">Transmembrane helix</keyword>